<comment type="caution">
    <text evidence="3">The sequence shown here is derived from an EMBL/GenBank/DDBJ whole genome shotgun (WGS) entry which is preliminary data.</text>
</comment>
<dbReference type="Pfam" id="PF00226">
    <property type="entry name" value="DnaJ"/>
    <property type="match status" value="1"/>
</dbReference>
<feature type="compositionally biased region" description="Basic and acidic residues" evidence="1">
    <location>
        <begin position="128"/>
        <end position="151"/>
    </location>
</feature>
<dbReference type="EMBL" id="BSYA01000029">
    <property type="protein sequence ID" value="GMG26857.1"/>
    <property type="molecule type" value="Genomic_DNA"/>
</dbReference>
<proteinExistence type="predicted"/>
<dbReference type="Gene3D" id="1.10.287.110">
    <property type="entry name" value="DnaJ domain"/>
    <property type="match status" value="1"/>
</dbReference>
<dbReference type="InterPro" id="IPR036869">
    <property type="entry name" value="J_dom_sf"/>
</dbReference>
<dbReference type="CDD" id="cd06257">
    <property type="entry name" value="DnaJ"/>
    <property type="match status" value="1"/>
</dbReference>
<dbReference type="PANTHER" id="PTHR46620">
    <property type="entry name" value="J DOMAIN-CONTAINING PROTEIN SPF31"/>
    <property type="match status" value="1"/>
</dbReference>
<dbReference type="SUPFAM" id="SSF46565">
    <property type="entry name" value="Chaperone J-domain"/>
    <property type="match status" value="1"/>
</dbReference>
<organism evidence="3 4">
    <name type="scientific">Aspergillus oryzae</name>
    <name type="common">Yellow koji mold</name>
    <dbReference type="NCBI Taxonomy" id="5062"/>
    <lineage>
        <taxon>Eukaryota</taxon>
        <taxon>Fungi</taxon>
        <taxon>Dikarya</taxon>
        <taxon>Ascomycota</taxon>
        <taxon>Pezizomycotina</taxon>
        <taxon>Eurotiomycetes</taxon>
        <taxon>Eurotiomycetidae</taxon>
        <taxon>Eurotiales</taxon>
        <taxon>Aspergillaceae</taxon>
        <taxon>Aspergillus</taxon>
        <taxon>Aspergillus subgen. Circumdati</taxon>
    </lineage>
</organism>
<dbReference type="SMART" id="SM00271">
    <property type="entry name" value="DnaJ"/>
    <property type="match status" value="1"/>
</dbReference>
<dbReference type="Proteomes" id="UP001165205">
    <property type="component" value="Unassembled WGS sequence"/>
</dbReference>
<accession>A0AAN4YGP3</accession>
<evidence type="ECO:0000256" key="1">
    <source>
        <dbReference type="SAM" id="MobiDB-lite"/>
    </source>
</evidence>
<feature type="domain" description="J" evidence="2">
    <location>
        <begin position="7"/>
        <end position="77"/>
    </location>
</feature>
<evidence type="ECO:0000259" key="2">
    <source>
        <dbReference type="PROSITE" id="PS50076"/>
    </source>
</evidence>
<gene>
    <name evidence="3" type="ORF">Aory04_000358000</name>
</gene>
<dbReference type="PANTHER" id="PTHR46620:SF1">
    <property type="entry name" value="J DOMAIN-CONTAINING PROTEIN SPF31"/>
    <property type="match status" value="1"/>
</dbReference>
<dbReference type="AlphaFoldDB" id="A0AAN4YGP3"/>
<evidence type="ECO:0000313" key="3">
    <source>
        <dbReference type="EMBL" id="GMG26857.1"/>
    </source>
</evidence>
<name>A0AAN4YGP3_ASPOZ</name>
<feature type="region of interest" description="Disordered" evidence="1">
    <location>
        <begin position="126"/>
        <end position="151"/>
    </location>
</feature>
<dbReference type="PROSITE" id="PS50076">
    <property type="entry name" value="DNAJ_2"/>
    <property type="match status" value="1"/>
</dbReference>
<evidence type="ECO:0000313" key="4">
    <source>
        <dbReference type="Proteomes" id="UP001165205"/>
    </source>
</evidence>
<protein>
    <submittedName>
        <fullName evidence="3">Unnamed protein product</fullName>
    </submittedName>
</protein>
<dbReference type="InterPro" id="IPR001623">
    <property type="entry name" value="DnaJ_domain"/>
</dbReference>
<reference evidence="3" key="1">
    <citation type="submission" date="2023-04" db="EMBL/GenBank/DDBJ databases">
        <title>Aspergillus oryzae NBRC 4228.</title>
        <authorList>
            <person name="Ichikawa N."/>
            <person name="Sato H."/>
            <person name="Tonouchi N."/>
        </authorList>
    </citation>
    <scope>NUCLEOTIDE SEQUENCE</scope>
    <source>
        <strain evidence="3">NBRC 4228</strain>
    </source>
</reference>
<sequence>MSSDEQDALDALEREASDFVKPGVTESDIKVQYRKKSLLIHPDKTKNPAAPDAFDRLKKAHSTLMEEKSRTYLDECIADARRLLIREHKYTLDSPELKTEEFKKEWRQKTVHVLLDEEARRRRQAKAKLQEEGRERRKEEEEIEERKRKRDQDKAWEDSRDELSYYAESLYNQRITRRPRIHLVKMANIAQLPPELFCPVLDLAFENQSDIQLLCSLSLVSRQWYEALVPRIYAEWTYNGARQSFRSLWNFLRTILNDSRIAALVHSLHIGNWGYYPYARSGEWEELNLPQDEITLFREAINRVGIKHLESNIIKDIRKRDRRPLMALLLTCLPNITRIYTHVPQSDPVLSAVLRQILDCQSGDNPSTILSKLSDLYVLGEVDVPPRDLVNHNLLPGADQTPLRLDDLWPALHLTGLRTLSLYGLDTANAALRLGASPAISRLKHFSITGGFNSSCTYADLRALLALPEALTSFSLYIQDYAFGSIGGDMISNAGLWKVLKKHQSSLEYLDIYRDAEHTGLYMSQGHFGLLHSFTCLKKLCIQAEVLLGSFWDRPNAPYRLKDRLPCNLESLTLYGGKRFFNTSSIGVQLQEALNSGIFSSLASVELEGFYVDSDISEVCRQNGVTLSMGRSCHHKAPRDCQLRKEGSCPPFVQKTHHMRMDGQRRAVMFAFFPEECRDRREILLPLDDSMDAYEENDAKDEDLDQCAGDLKLRMLDFWVHNGGTANYDVRFDLYFVPGITEEGCIAHYRQEGRFRGDYKRQLKAYKESSRYDVSPGVGALPSMVRDYSDTGFYRGLLFICTEPEWNGDQEILWSVQFDPIRQAEDGTESSDEENIPLNCIQRHPINDSSRWYEGYGGECPIDRWISDIASWHREELRGPWLKATRRGWQSWR</sequence>